<keyword evidence="8" id="KW-0175">Coiled coil</keyword>
<evidence type="ECO:0000259" key="9">
    <source>
        <dbReference type="PROSITE" id="PS50081"/>
    </source>
</evidence>
<evidence type="ECO:0000256" key="7">
    <source>
        <dbReference type="ARBA" id="ARBA00022871"/>
    </source>
</evidence>
<dbReference type="Gene3D" id="3.30.60.20">
    <property type="match status" value="1"/>
</dbReference>
<dbReference type="GO" id="GO:0032154">
    <property type="term" value="C:cleavage furrow"/>
    <property type="evidence" value="ECO:0007669"/>
    <property type="project" value="TreeGrafter"/>
</dbReference>
<evidence type="ECO:0008006" key="13">
    <source>
        <dbReference type="Google" id="ProtNLM"/>
    </source>
</evidence>
<evidence type="ECO:0000256" key="5">
    <source>
        <dbReference type="ARBA" id="ARBA00022782"/>
    </source>
</evidence>
<evidence type="ECO:0000256" key="1">
    <source>
        <dbReference type="ARBA" id="ARBA00022468"/>
    </source>
</evidence>
<keyword evidence="2" id="KW-0217">Developmental protein</keyword>
<keyword evidence="7" id="KW-0744">Spermatogenesis</keyword>
<dbReference type="Pfam" id="PF00130">
    <property type="entry name" value="C1_1"/>
    <property type="match status" value="1"/>
</dbReference>
<dbReference type="GO" id="GO:0097149">
    <property type="term" value="C:centralspindlin complex"/>
    <property type="evidence" value="ECO:0007669"/>
    <property type="project" value="TreeGrafter"/>
</dbReference>
<keyword evidence="12" id="KW-1185">Reference proteome</keyword>
<evidence type="ECO:0000256" key="6">
    <source>
        <dbReference type="ARBA" id="ARBA00022833"/>
    </source>
</evidence>
<dbReference type="PANTHER" id="PTHR46199">
    <property type="entry name" value="RAC GTPASE-ACTIVATING PROTEIN 1"/>
    <property type="match status" value="1"/>
</dbReference>
<dbReference type="PROSITE" id="PS00479">
    <property type="entry name" value="ZF_DAG_PE_1"/>
    <property type="match status" value="1"/>
</dbReference>
<keyword evidence="3" id="KW-0479">Metal-binding</keyword>
<gene>
    <name evidence="11" type="ORF">CHIRRI_LOCUS3606</name>
</gene>
<dbReference type="InterPro" id="IPR000198">
    <property type="entry name" value="RhoGAP_dom"/>
</dbReference>
<evidence type="ECO:0000256" key="3">
    <source>
        <dbReference type="ARBA" id="ARBA00022723"/>
    </source>
</evidence>
<evidence type="ECO:0000313" key="12">
    <source>
        <dbReference type="Proteomes" id="UP001153620"/>
    </source>
</evidence>
<feature type="coiled-coil region" evidence="8">
    <location>
        <begin position="71"/>
        <end position="105"/>
    </location>
</feature>
<dbReference type="OrthoDB" id="2218807at2759"/>
<dbReference type="InterPro" id="IPR046349">
    <property type="entry name" value="C1-like_sf"/>
</dbReference>
<dbReference type="GO" id="GO:0007283">
    <property type="term" value="P:spermatogenesis"/>
    <property type="evidence" value="ECO:0007669"/>
    <property type="project" value="UniProtKB-KW"/>
</dbReference>
<dbReference type="GO" id="GO:0030154">
    <property type="term" value="P:cell differentiation"/>
    <property type="evidence" value="ECO:0007669"/>
    <property type="project" value="UniProtKB-KW"/>
</dbReference>
<feature type="domain" description="Phorbol-ester/DAG-type" evidence="9">
    <location>
        <begin position="323"/>
        <end position="372"/>
    </location>
</feature>
<proteinExistence type="predicted"/>
<dbReference type="SUPFAM" id="SSF48350">
    <property type="entry name" value="GTPase activation domain, GAP"/>
    <property type="match status" value="1"/>
</dbReference>
<reference evidence="11" key="2">
    <citation type="submission" date="2022-10" db="EMBL/GenBank/DDBJ databases">
        <authorList>
            <consortium name="ENA_rothamsted_submissions"/>
            <consortium name="culmorum"/>
            <person name="King R."/>
        </authorList>
    </citation>
    <scope>NUCLEOTIDE SEQUENCE</scope>
</reference>
<dbReference type="SUPFAM" id="SSF57889">
    <property type="entry name" value="Cysteine-rich domain"/>
    <property type="match status" value="1"/>
</dbReference>
<dbReference type="AlphaFoldDB" id="A0A9N9RPR2"/>
<dbReference type="GO" id="GO:0051233">
    <property type="term" value="C:spindle midzone"/>
    <property type="evidence" value="ECO:0007669"/>
    <property type="project" value="TreeGrafter"/>
</dbReference>
<keyword evidence="6" id="KW-0862">Zinc</keyword>
<dbReference type="EMBL" id="OU895877">
    <property type="protein sequence ID" value="CAG9800667.1"/>
    <property type="molecule type" value="Genomic_DNA"/>
</dbReference>
<dbReference type="Gene3D" id="1.10.555.10">
    <property type="entry name" value="Rho GTPase activation protein"/>
    <property type="match status" value="1"/>
</dbReference>
<accession>A0A9N9RPR2</accession>
<keyword evidence="5" id="KW-0221">Differentiation</keyword>
<dbReference type="PROSITE" id="PS50081">
    <property type="entry name" value="ZF_DAG_PE_2"/>
    <property type="match status" value="1"/>
</dbReference>
<sequence>MSTLSALAKFDDLMRCQKELSGGGAEEKFLIYLHQFELIKHDYQRMVDEAQDIQGKLDLQTQQTISIERKLNYARKMLETERKARRDAENEKVQLETKLDSLRTLLINDNTMKDETRKHLQVLSTFAKKRKSNHQIDEEEFNDINSTGSFLSDLSLTQSGDDILDPKPIAHGPQKWKKHRPSLNNSNILNVSNKNRLSSDKRRSTRLSIMDFGPNDKIVTQTKLTIPANKYAPIIAEASIEPVPMTSSDEDFKQYYGSTPQPKNIIQKEEFKTPMKTPTPIIHNLPKQKYFTPTAPTLHEINNLHEELYATVKKKTATISGKPHHFSSKTFLKPESCGFCSKKIRFGSVALKCSECRTCIHQDCREKFTIACLPQNTTPNAVKTPRFLGTISEYSPSIAPMVPALIVHCVNEIETRGLNEAGLYRVSGSDRDVKALKERFLKNNGIPNLQEIDVHVLCGCVKDFLRSLSEPLIPLALWTTFSNAAQTIPTDDDENVNKDVYRAVERLPQPNRDTLAFLILHFQRIAEYPEVKMPLTNFAKIFGPTIVGYSSVNPDQHTVFAETQIQYSVMFSLLSIPTEYWSKFIVLDQFTAQEQKKAIDNYGSKFYSDDFVGTPSFKFTRKDRKFYNTPPYSANSKKKK</sequence>
<organism evidence="11 12">
    <name type="scientific">Chironomus riparius</name>
    <dbReference type="NCBI Taxonomy" id="315576"/>
    <lineage>
        <taxon>Eukaryota</taxon>
        <taxon>Metazoa</taxon>
        <taxon>Ecdysozoa</taxon>
        <taxon>Arthropoda</taxon>
        <taxon>Hexapoda</taxon>
        <taxon>Insecta</taxon>
        <taxon>Pterygota</taxon>
        <taxon>Neoptera</taxon>
        <taxon>Endopterygota</taxon>
        <taxon>Diptera</taxon>
        <taxon>Nematocera</taxon>
        <taxon>Chironomoidea</taxon>
        <taxon>Chironomidae</taxon>
        <taxon>Chironominae</taxon>
        <taxon>Chironomus</taxon>
    </lineage>
</organism>
<reference evidence="11" key="1">
    <citation type="submission" date="2022-01" db="EMBL/GenBank/DDBJ databases">
        <authorList>
            <person name="King R."/>
        </authorList>
    </citation>
    <scope>NUCLEOTIDE SEQUENCE</scope>
</reference>
<evidence type="ECO:0000259" key="10">
    <source>
        <dbReference type="PROSITE" id="PS50238"/>
    </source>
</evidence>
<dbReference type="FunFam" id="3.30.60.20:FF:000033">
    <property type="entry name" value="Rac GTPase-activating protein 1"/>
    <property type="match status" value="1"/>
</dbReference>
<dbReference type="CDD" id="cd20821">
    <property type="entry name" value="C1_MgcRacGAP"/>
    <property type="match status" value="1"/>
</dbReference>
<dbReference type="Pfam" id="PF00620">
    <property type="entry name" value="RhoGAP"/>
    <property type="match status" value="1"/>
</dbReference>
<dbReference type="InterPro" id="IPR002219">
    <property type="entry name" value="PKC_DAG/PE"/>
</dbReference>
<dbReference type="PROSITE" id="PS50238">
    <property type="entry name" value="RHOGAP"/>
    <property type="match status" value="1"/>
</dbReference>
<feature type="domain" description="Rho-GAP" evidence="10">
    <location>
        <begin position="389"/>
        <end position="581"/>
    </location>
</feature>
<dbReference type="InterPro" id="IPR008936">
    <property type="entry name" value="Rho_GTPase_activation_prot"/>
</dbReference>
<name>A0A9N9RPR2_9DIPT</name>
<keyword evidence="4" id="KW-0863">Zinc-finger</keyword>
<dbReference type="GO" id="GO:0008270">
    <property type="term" value="F:zinc ion binding"/>
    <property type="evidence" value="ECO:0007669"/>
    <property type="project" value="UniProtKB-KW"/>
</dbReference>
<dbReference type="CDD" id="cd04382">
    <property type="entry name" value="RhoGAP_MgcRacGAP"/>
    <property type="match status" value="1"/>
</dbReference>
<evidence type="ECO:0000256" key="2">
    <source>
        <dbReference type="ARBA" id="ARBA00022473"/>
    </source>
</evidence>
<dbReference type="GO" id="GO:0000281">
    <property type="term" value="P:mitotic cytokinesis"/>
    <property type="evidence" value="ECO:0007669"/>
    <property type="project" value="TreeGrafter"/>
</dbReference>
<protein>
    <recommendedName>
        <fullName evidence="13">Rac GTPase-activating protein 1</fullName>
    </recommendedName>
</protein>
<dbReference type="PANTHER" id="PTHR46199:SF3">
    <property type="entry name" value="RAC GTPASE-ACTIVATING PROTEIN 1"/>
    <property type="match status" value="1"/>
</dbReference>
<dbReference type="GO" id="GO:0030496">
    <property type="term" value="C:midbody"/>
    <property type="evidence" value="ECO:0007669"/>
    <property type="project" value="TreeGrafter"/>
</dbReference>
<evidence type="ECO:0000256" key="8">
    <source>
        <dbReference type="SAM" id="Coils"/>
    </source>
</evidence>
<dbReference type="Proteomes" id="UP001153620">
    <property type="component" value="Chromosome 1"/>
</dbReference>
<dbReference type="SMART" id="SM00324">
    <property type="entry name" value="RhoGAP"/>
    <property type="match status" value="1"/>
</dbReference>
<evidence type="ECO:0000313" key="11">
    <source>
        <dbReference type="EMBL" id="CAG9800667.1"/>
    </source>
</evidence>
<dbReference type="GO" id="GO:0007266">
    <property type="term" value="P:Rho protein signal transduction"/>
    <property type="evidence" value="ECO:0007669"/>
    <property type="project" value="TreeGrafter"/>
</dbReference>
<dbReference type="GO" id="GO:0005096">
    <property type="term" value="F:GTPase activator activity"/>
    <property type="evidence" value="ECO:0007669"/>
    <property type="project" value="UniProtKB-KW"/>
</dbReference>
<dbReference type="GO" id="GO:0051256">
    <property type="term" value="P:mitotic spindle midzone assembly"/>
    <property type="evidence" value="ECO:0007669"/>
    <property type="project" value="TreeGrafter"/>
</dbReference>
<keyword evidence="1" id="KW-0343">GTPase activation</keyword>
<evidence type="ECO:0000256" key="4">
    <source>
        <dbReference type="ARBA" id="ARBA00022771"/>
    </source>
</evidence>
<dbReference type="GO" id="GO:0005634">
    <property type="term" value="C:nucleus"/>
    <property type="evidence" value="ECO:0007669"/>
    <property type="project" value="TreeGrafter"/>
</dbReference>
<dbReference type="SMART" id="SM00109">
    <property type="entry name" value="C1"/>
    <property type="match status" value="1"/>
</dbReference>